<keyword evidence="2" id="KW-0132">Cell division</keyword>
<keyword evidence="2" id="KW-0131">Cell cycle</keyword>
<feature type="region of interest" description="Disordered" evidence="1">
    <location>
        <begin position="40"/>
        <end position="87"/>
    </location>
</feature>
<feature type="non-terminal residue" evidence="2">
    <location>
        <position position="87"/>
    </location>
</feature>
<feature type="compositionally biased region" description="Low complexity" evidence="1">
    <location>
        <begin position="47"/>
        <end position="57"/>
    </location>
</feature>
<dbReference type="AlphaFoldDB" id="A0A6J4J731"/>
<feature type="non-terminal residue" evidence="2">
    <location>
        <position position="1"/>
    </location>
</feature>
<accession>A0A6J4J731</accession>
<dbReference type="EMBL" id="CADCTF010000156">
    <property type="protein sequence ID" value="CAA9268784.1"/>
    <property type="molecule type" value="Genomic_DNA"/>
</dbReference>
<feature type="compositionally biased region" description="Basic residues" evidence="1">
    <location>
        <begin position="63"/>
        <end position="87"/>
    </location>
</feature>
<gene>
    <name evidence="2" type="ORF">AVDCRST_MAG50-3349</name>
</gene>
<sequence length="87" mass="9611">APDLLPCPGPLLHRDDRADHPQLLPDRPRLRLRQHLLGGLRRDRAGARPAAPGAALGRDVRPVAHRGVHRHQHPAGRDRLRRGPAAL</sequence>
<name>A0A6J4J731_9ACTN</name>
<protein>
    <submittedName>
        <fullName evidence="2">Cell division integral membrane protein, YggT and half-length relatives</fullName>
    </submittedName>
</protein>
<feature type="region of interest" description="Disordered" evidence="1">
    <location>
        <begin position="1"/>
        <end position="24"/>
    </location>
</feature>
<organism evidence="2">
    <name type="scientific">uncultured Acidimicrobiales bacterium</name>
    <dbReference type="NCBI Taxonomy" id="310071"/>
    <lineage>
        <taxon>Bacteria</taxon>
        <taxon>Bacillati</taxon>
        <taxon>Actinomycetota</taxon>
        <taxon>Acidimicrobiia</taxon>
        <taxon>Acidimicrobiales</taxon>
        <taxon>environmental samples</taxon>
    </lineage>
</organism>
<dbReference type="GO" id="GO:0051301">
    <property type="term" value="P:cell division"/>
    <property type="evidence" value="ECO:0007669"/>
    <property type="project" value="UniProtKB-KW"/>
</dbReference>
<evidence type="ECO:0000256" key="1">
    <source>
        <dbReference type="SAM" id="MobiDB-lite"/>
    </source>
</evidence>
<proteinExistence type="predicted"/>
<reference evidence="2" key="1">
    <citation type="submission" date="2020-02" db="EMBL/GenBank/DDBJ databases">
        <authorList>
            <person name="Meier V. D."/>
        </authorList>
    </citation>
    <scope>NUCLEOTIDE SEQUENCE</scope>
    <source>
        <strain evidence="2">AVDCRST_MAG50</strain>
    </source>
</reference>
<evidence type="ECO:0000313" key="2">
    <source>
        <dbReference type="EMBL" id="CAA9268784.1"/>
    </source>
</evidence>